<dbReference type="EMBL" id="JAZDWU010000005">
    <property type="protein sequence ID" value="KAL0002063.1"/>
    <property type="molecule type" value="Genomic_DNA"/>
</dbReference>
<evidence type="ECO:0000259" key="2">
    <source>
        <dbReference type="PROSITE" id="PS50878"/>
    </source>
</evidence>
<dbReference type="Proteomes" id="UP001459277">
    <property type="component" value="Unassembled WGS sequence"/>
</dbReference>
<dbReference type="InterPro" id="IPR036691">
    <property type="entry name" value="Endo/exonu/phosph_ase_sf"/>
</dbReference>
<proteinExistence type="predicted"/>
<protein>
    <recommendedName>
        <fullName evidence="2">Reverse transcriptase domain-containing protein</fullName>
    </recommendedName>
</protein>
<keyword evidence="4" id="KW-1185">Reference proteome</keyword>
<feature type="region of interest" description="Disordered" evidence="1">
    <location>
        <begin position="132"/>
        <end position="168"/>
    </location>
</feature>
<comment type="caution">
    <text evidence="3">The sequence shown here is derived from an EMBL/GenBank/DDBJ whole genome shotgun (WGS) entry which is preliminary data.</text>
</comment>
<accession>A0AAW2CX79</accession>
<feature type="domain" description="Reverse transcriptase" evidence="2">
    <location>
        <begin position="768"/>
        <end position="1079"/>
    </location>
</feature>
<name>A0AAW2CX79_9ROSI</name>
<dbReference type="GO" id="GO:0003824">
    <property type="term" value="F:catalytic activity"/>
    <property type="evidence" value="ECO:0007669"/>
    <property type="project" value="InterPro"/>
</dbReference>
<dbReference type="Pfam" id="PF14392">
    <property type="entry name" value="zf-CCHC_4"/>
    <property type="match status" value="1"/>
</dbReference>
<dbReference type="InterPro" id="IPR043502">
    <property type="entry name" value="DNA/RNA_pol_sf"/>
</dbReference>
<dbReference type="InterPro" id="IPR005135">
    <property type="entry name" value="Endo/exonuclease/phosphatase"/>
</dbReference>
<reference evidence="3 4" key="1">
    <citation type="submission" date="2024-01" db="EMBL/GenBank/DDBJ databases">
        <title>A telomere-to-telomere, gap-free genome of sweet tea (Lithocarpus litseifolius).</title>
        <authorList>
            <person name="Zhou J."/>
        </authorList>
    </citation>
    <scope>NUCLEOTIDE SEQUENCE [LARGE SCALE GENOMIC DNA]</scope>
    <source>
        <strain evidence="3">Zhou-2022a</strain>
        <tissue evidence="3">Leaf</tissue>
    </source>
</reference>
<evidence type="ECO:0000256" key="1">
    <source>
        <dbReference type="SAM" id="MobiDB-lite"/>
    </source>
</evidence>
<dbReference type="CDD" id="cd01650">
    <property type="entry name" value="RT_nLTR_like"/>
    <property type="match status" value="1"/>
</dbReference>
<evidence type="ECO:0000313" key="3">
    <source>
        <dbReference type="EMBL" id="KAL0002063.1"/>
    </source>
</evidence>
<dbReference type="PROSITE" id="PS50878">
    <property type="entry name" value="RT_POL"/>
    <property type="match status" value="1"/>
</dbReference>
<dbReference type="Gene3D" id="3.60.10.10">
    <property type="entry name" value="Endonuclease/exonuclease/phosphatase"/>
    <property type="match status" value="1"/>
</dbReference>
<dbReference type="PANTHER" id="PTHR33116">
    <property type="entry name" value="REVERSE TRANSCRIPTASE ZINC-BINDING DOMAIN-CONTAINING PROTEIN-RELATED-RELATED"/>
    <property type="match status" value="1"/>
</dbReference>
<organism evidence="3 4">
    <name type="scientific">Lithocarpus litseifolius</name>
    <dbReference type="NCBI Taxonomy" id="425828"/>
    <lineage>
        <taxon>Eukaryota</taxon>
        <taxon>Viridiplantae</taxon>
        <taxon>Streptophyta</taxon>
        <taxon>Embryophyta</taxon>
        <taxon>Tracheophyta</taxon>
        <taxon>Spermatophyta</taxon>
        <taxon>Magnoliopsida</taxon>
        <taxon>eudicotyledons</taxon>
        <taxon>Gunneridae</taxon>
        <taxon>Pentapetalae</taxon>
        <taxon>rosids</taxon>
        <taxon>fabids</taxon>
        <taxon>Fagales</taxon>
        <taxon>Fagaceae</taxon>
        <taxon>Lithocarpus</taxon>
    </lineage>
</organism>
<evidence type="ECO:0000313" key="4">
    <source>
        <dbReference type="Proteomes" id="UP001459277"/>
    </source>
</evidence>
<gene>
    <name evidence="3" type="ORF">SO802_015844</name>
</gene>
<dbReference type="InterPro" id="IPR000477">
    <property type="entry name" value="RT_dom"/>
</dbReference>
<dbReference type="PANTHER" id="PTHR33116:SF86">
    <property type="entry name" value="REVERSE TRANSCRIPTASE DOMAIN-CONTAINING PROTEIN"/>
    <property type="match status" value="1"/>
</dbReference>
<dbReference type="Pfam" id="PF03372">
    <property type="entry name" value="Exo_endo_phos"/>
    <property type="match status" value="1"/>
</dbReference>
<dbReference type="SUPFAM" id="SSF56219">
    <property type="entry name" value="DNase I-like"/>
    <property type="match status" value="1"/>
</dbReference>
<dbReference type="Pfam" id="PF00078">
    <property type="entry name" value="RVT_1"/>
    <property type="match status" value="1"/>
</dbReference>
<dbReference type="InterPro" id="IPR025836">
    <property type="entry name" value="Zn_knuckle_CX2CX4HX4C"/>
</dbReference>
<sequence>MTVENIRLEYASLWVQIWGAPLDMFSPQVASEIGNRLGIVEEVERRRRQDELNFFMRVQVALPIAKPLRRGAYIADLDGARAWVKFKYERLPLFCYYCGFLGHDLKHCAKHFAAQKSGEGMEYQYGEWLKANGGRSRSPSKCGRWKTEVTEQTQTGFSGDRSDNGRPDMEKSVIPGAVTEIQEVESVDNGDCAYVKDGNAMNVGINSGSVRDNSNKESNPIMEACTLVSTTDEVDDNSTLNLRGNKEQLMNPISNGLPLVRPKSTWTRINRMDFGLSGFTKNLVLSTLGKRETPQNAAPNLEGRSLRKIVREQAPNVCFLMETRLDKEGFEKLYDNLPFPNRIIAKNPDSGGGIALIWKSEVLLDVINFTANHVLAKVVEEDGFEWFLTEFYGWPEANQRDKSWKLLAHLKTHVDGPWLCIGDFNAFLHASEKQSKRPAQAAQVDAFREALELCQLEDLGYRGYPFTWSNKRPGEANTKIRLDRAVASKEWREIYQLSTVTHLYSHASDHLPIVLQTQSYHRQRQKRERLFKFEESWLMWEGCEEVVSEAWHATGNNEVGLVSVREKIKHCGSDLLAWGSSKVDPNEGDIKILQKQLEILTEAETTEETKAEYLEVSKRLDDLLLKQEIYWAQQSRIPWLKYGDKNTKYFHSIASQRRRRNHINGIQNGEGLWVEDMEDIVNVAAGYFDNLFCAGSCDQMEECFDAVPSKVTPEMQQMLSSDFTTEEVEMALFQMGPTKAPGPDGMNALFYQKFWHVVGESVTMAMLDFLNSGNMVPDINHTNIVLIPKVKNPEKMSDFRPISLCNIIYKIISKVLANRLKQVLPQIISLTQSAFVPGRLITDNVLVAYETLHTMHCRKKGKKRPLALKLDVSKAYDRVEWPFLKEIMHKLGFPERWIDRVMSCVTTPSFSILINGKPHGNIHPSRGIRQGDPLSPYLFLLCAEGFTSLLAKADLEGKIHGVFVCRSAPKITNLLFADDSLLFCRATRTEVEVVNDILKTYAQASGQSINLEKSSVYFSNNNPTYQKEEIKQILHVREVDWFESYLGLPTLVGRLKYHSFSFLKDRVWKKLQGWKGMLLSRAGKEILIKAVAQSIPTYTMGVFQLPMKLCDELDALCAKFWWGQVGNERKIHWRRWDRLATPKKEGGMGFRDLRAFNLAMLAKQGWRLLQEDESLLFKCFKARYFSRSNFLEAVIPPNCSFVWRSIMAAQSILKNGCCWRIGNGYSIRVLEDRWIPNHPTNKILYPASEAFDGRLVADLLDPDLHCWRRELITSVFHTDDAEAICRIPLSHRYMPDILVWMHNKNGLFSVKSAYRLAVQILKGEEWTESSSGCAGKNEILPTRSNLAKRRIIHDNVCPNCTRFPESTIHALWDCGVAMDVWAGSSLKLQKCVHGQADILELMEYLLSRLSVQEMELFLVQAWLIWNQRNSLLHGGMIQDPNTLCRRAVEYLEEYRNSQGHLCIDGVGRSVGDVWKPPPNSVFKLNFDAAVFGEAKRTGFGAIIRN</sequence>
<dbReference type="SUPFAM" id="SSF56672">
    <property type="entry name" value="DNA/RNA polymerases"/>
    <property type="match status" value="1"/>
</dbReference>